<reference evidence="2" key="1">
    <citation type="submission" date="2021-07" db="EMBL/GenBank/DDBJ databases">
        <authorList>
            <person name="Catto M.A."/>
            <person name="Jacobson A."/>
            <person name="Kennedy G."/>
            <person name="Labadie P."/>
            <person name="Hunt B.G."/>
            <person name="Srinivasan R."/>
        </authorList>
    </citation>
    <scope>NUCLEOTIDE SEQUENCE</scope>
    <source>
        <strain evidence="2">PL_HMW_Pooled</strain>
        <tissue evidence="2">Head</tissue>
    </source>
</reference>
<reference evidence="2" key="2">
    <citation type="journal article" date="2023" name="BMC Genomics">
        <title>Pest status, molecular evolution, and epigenetic factors derived from the genome assembly of Frankliniella fusca, a thysanopteran phytovirus vector.</title>
        <authorList>
            <person name="Catto M.A."/>
            <person name="Labadie P.E."/>
            <person name="Jacobson A.L."/>
            <person name="Kennedy G.G."/>
            <person name="Srinivasan R."/>
            <person name="Hunt B.G."/>
        </authorList>
    </citation>
    <scope>NUCLEOTIDE SEQUENCE</scope>
    <source>
        <strain evidence="2">PL_HMW_Pooled</strain>
    </source>
</reference>
<accession>A0AAE1GTZ4</accession>
<proteinExistence type="predicted"/>
<protein>
    <submittedName>
        <fullName evidence="2">Adenylate cyclase type 5</fullName>
    </submittedName>
</protein>
<dbReference type="AlphaFoldDB" id="A0AAE1GTZ4"/>
<evidence type="ECO:0000313" key="2">
    <source>
        <dbReference type="EMBL" id="KAK3908761.1"/>
    </source>
</evidence>
<feature type="region of interest" description="Disordered" evidence="1">
    <location>
        <begin position="1"/>
        <end position="24"/>
    </location>
</feature>
<gene>
    <name evidence="2" type="ORF">KUF71_003402</name>
</gene>
<keyword evidence="3" id="KW-1185">Reference proteome</keyword>
<feature type="region of interest" description="Disordered" evidence="1">
    <location>
        <begin position="52"/>
        <end position="73"/>
    </location>
</feature>
<organism evidence="2 3">
    <name type="scientific">Frankliniella fusca</name>
    <dbReference type="NCBI Taxonomy" id="407009"/>
    <lineage>
        <taxon>Eukaryota</taxon>
        <taxon>Metazoa</taxon>
        <taxon>Ecdysozoa</taxon>
        <taxon>Arthropoda</taxon>
        <taxon>Hexapoda</taxon>
        <taxon>Insecta</taxon>
        <taxon>Pterygota</taxon>
        <taxon>Neoptera</taxon>
        <taxon>Paraneoptera</taxon>
        <taxon>Thysanoptera</taxon>
        <taxon>Terebrantia</taxon>
        <taxon>Thripoidea</taxon>
        <taxon>Thripidae</taxon>
        <taxon>Frankliniella</taxon>
    </lineage>
</organism>
<evidence type="ECO:0000313" key="3">
    <source>
        <dbReference type="Proteomes" id="UP001219518"/>
    </source>
</evidence>
<comment type="caution">
    <text evidence="2">The sequence shown here is derived from an EMBL/GenBank/DDBJ whole genome shotgun (WGS) entry which is preliminary data.</text>
</comment>
<name>A0AAE1GTZ4_9NEOP</name>
<evidence type="ECO:0000256" key="1">
    <source>
        <dbReference type="SAM" id="MobiDB-lite"/>
    </source>
</evidence>
<dbReference type="Proteomes" id="UP001219518">
    <property type="component" value="Unassembled WGS sequence"/>
</dbReference>
<dbReference type="EMBL" id="JAHWGI010000071">
    <property type="protein sequence ID" value="KAK3908761.1"/>
    <property type="molecule type" value="Genomic_DNA"/>
</dbReference>
<sequence length="73" mass="7782">MGQGLTLSPHDVQREGCWSGAGRADNQVDVLPCYPRGRGVPVWVFGREVGLQQRPGRGRAAQELGERGSGPAP</sequence>
<feature type="non-terminal residue" evidence="2">
    <location>
        <position position="73"/>
    </location>
</feature>